<feature type="compositionally biased region" description="Polar residues" evidence="1">
    <location>
        <begin position="216"/>
        <end position="237"/>
    </location>
</feature>
<dbReference type="SUPFAM" id="SSF52218">
    <property type="entry name" value="Flavoproteins"/>
    <property type="match status" value="1"/>
</dbReference>
<comment type="caution">
    <text evidence="3">The sequence shown here is derived from an EMBL/GenBank/DDBJ whole genome shotgun (WGS) entry which is preliminary data.</text>
</comment>
<feature type="compositionally biased region" description="Polar residues" evidence="1">
    <location>
        <begin position="185"/>
        <end position="201"/>
    </location>
</feature>
<organism evidence="3 4">
    <name type="scientific">Secundilactobacillus pentosiphilus</name>
    <dbReference type="NCBI Taxonomy" id="1714682"/>
    <lineage>
        <taxon>Bacteria</taxon>
        <taxon>Bacillati</taxon>
        <taxon>Bacillota</taxon>
        <taxon>Bacilli</taxon>
        <taxon>Lactobacillales</taxon>
        <taxon>Lactobacillaceae</taxon>
        <taxon>Secundilactobacillus</taxon>
    </lineage>
</organism>
<dbReference type="InterPro" id="IPR005025">
    <property type="entry name" value="FMN_Rdtase-like_dom"/>
</dbReference>
<sequence>MKLTALVGTNADASYSSKLLSYIQTHFSGLATITVCEISGLPLFSTEESVVPSKIQQIADLMANSDGVIITTPEFNHTIPAALSSVLSWLSWQLHPLKQKPVLMIGVSPDSDGVTDALEDLKQILQSANIDAQLLSDNQFTLYNAQENLTDTDIDDPFAFNRLEKNFKRFTDAVANGFPAADATSGASQHPDATSGASQKSAEVPDYSSDRDQPKQTDATSGASQHPDTTSGASQKSAEVPDYSSDRDQPKQTDATSGASQHPDATSGASQKSTEVPDYSSDRDQPKQTDAVSGASAHH</sequence>
<dbReference type="GO" id="GO:0005829">
    <property type="term" value="C:cytosol"/>
    <property type="evidence" value="ECO:0007669"/>
    <property type="project" value="TreeGrafter"/>
</dbReference>
<evidence type="ECO:0000256" key="1">
    <source>
        <dbReference type="SAM" id="MobiDB-lite"/>
    </source>
</evidence>
<reference evidence="3 4" key="1">
    <citation type="submission" date="2015-11" db="EMBL/GenBank/DDBJ databases">
        <title>Draft genome sequences of new species of the genus Lactobacillus isolated from orchardgrass silage.</title>
        <authorList>
            <person name="Tohno M."/>
            <person name="Tanizawa Y."/>
            <person name="Arita M."/>
        </authorList>
    </citation>
    <scope>NUCLEOTIDE SEQUENCE [LARGE SCALE GENOMIC DNA]</scope>
    <source>
        <strain evidence="3 4">IWT140</strain>
    </source>
</reference>
<dbReference type="PANTHER" id="PTHR30543:SF21">
    <property type="entry name" value="NAD(P)H-DEPENDENT FMN REDUCTASE LOT6"/>
    <property type="match status" value="1"/>
</dbReference>
<dbReference type="PANTHER" id="PTHR30543">
    <property type="entry name" value="CHROMATE REDUCTASE"/>
    <property type="match status" value="1"/>
</dbReference>
<protein>
    <submittedName>
        <fullName evidence="3">Flavoprotein</fullName>
    </submittedName>
</protein>
<name>A0A1Z5IP36_9LACO</name>
<keyword evidence="4" id="KW-1185">Reference proteome</keyword>
<accession>A0A1Z5IP36</accession>
<dbReference type="InterPro" id="IPR029039">
    <property type="entry name" value="Flavoprotein-like_sf"/>
</dbReference>
<feature type="compositionally biased region" description="Polar residues" evidence="1">
    <location>
        <begin position="252"/>
        <end position="274"/>
    </location>
</feature>
<evidence type="ECO:0000259" key="2">
    <source>
        <dbReference type="Pfam" id="PF03358"/>
    </source>
</evidence>
<proteinExistence type="predicted"/>
<dbReference type="AlphaFoldDB" id="A0A1Z5IP36"/>
<dbReference type="RefSeq" id="WP_179211629.1">
    <property type="nucleotide sequence ID" value="NZ_BCMH01000006.1"/>
</dbReference>
<dbReference type="Proteomes" id="UP000198430">
    <property type="component" value="Unassembled WGS sequence"/>
</dbReference>
<gene>
    <name evidence="3" type="ORF">IWT140_01109</name>
</gene>
<feature type="region of interest" description="Disordered" evidence="1">
    <location>
        <begin position="181"/>
        <end position="299"/>
    </location>
</feature>
<dbReference type="GO" id="GO:0016491">
    <property type="term" value="F:oxidoreductase activity"/>
    <property type="evidence" value="ECO:0007669"/>
    <property type="project" value="InterPro"/>
</dbReference>
<dbReference type="EMBL" id="BCMH01000006">
    <property type="protein sequence ID" value="GAX03505.1"/>
    <property type="molecule type" value="Genomic_DNA"/>
</dbReference>
<evidence type="ECO:0000313" key="3">
    <source>
        <dbReference type="EMBL" id="GAX03505.1"/>
    </source>
</evidence>
<dbReference type="Pfam" id="PF03358">
    <property type="entry name" value="FMN_red"/>
    <property type="match status" value="1"/>
</dbReference>
<dbReference type="InterPro" id="IPR050712">
    <property type="entry name" value="NAD(P)H-dep_reductase"/>
</dbReference>
<evidence type="ECO:0000313" key="4">
    <source>
        <dbReference type="Proteomes" id="UP000198430"/>
    </source>
</evidence>
<feature type="domain" description="NADPH-dependent FMN reductase-like" evidence="2">
    <location>
        <begin position="1"/>
        <end position="145"/>
    </location>
</feature>
<dbReference type="Gene3D" id="3.40.50.360">
    <property type="match status" value="1"/>
</dbReference>
<dbReference type="GO" id="GO:0010181">
    <property type="term" value="F:FMN binding"/>
    <property type="evidence" value="ECO:0007669"/>
    <property type="project" value="TreeGrafter"/>
</dbReference>